<sequence>MTYFRWKKHYGGLLPDKLRRLKAIDDKNSRLKKIDADLTLVREMLQDVTRGQLRSLRALGNW</sequence>
<dbReference type="Proteomes" id="UP000199502">
    <property type="component" value="Unassembled WGS sequence"/>
</dbReference>
<evidence type="ECO:0000313" key="2">
    <source>
        <dbReference type="Proteomes" id="UP000199502"/>
    </source>
</evidence>
<organism evidence="1 2">
    <name type="scientific">Paracoccus tibetensis</name>
    <dbReference type="NCBI Taxonomy" id="336292"/>
    <lineage>
        <taxon>Bacteria</taxon>
        <taxon>Pseudomonadati</taxon>
        <taxon>Pseudomonadota</taxon>
        <taxon>Alphaproteobacteria</taxon>
        <taxon>Rhodobacterales</taxon>
        <taxon>Paracoccaceae</taxon>
        <taxon>Paracoccus</taxon>
    </lineage>
</organism>
<accession>A0A1G5DNE4</accession>
<dbReference type="EMBL" id="FMVT01000002">
    <property type="protein sequence ID" value="SCY16269.1"/>
    <property type="molecule type" value="Genomic_DNA"/>
</dbReference>
<dbReference type="AlphaFoldDB" id="A0A1G5DNE4"/>
<proteinExistence type="predicted"/>
<name>A0A1G5DNE4_9RHOB</name>
<gene>
    <name evidence="1" type="ORF">SAMN05660710_00881</name>
</gene>
<keyword evidence="2" id="KW-1185">Reference proteome</keyword>
<reference evidence="1 2" key="1">
    <citation type="submission" date="2016-10" db="EMBL/GenBank/DDBJ databases">
        <authorList>
            <person name="de Groot N.N."/>
        </authorList>
    </citation>
    <scope>NUCLEOTIDE SEQUENCE [LARGE SCALE GENOMIC DNA]</scope>
    <source>
        <strain evidence="1 2">CGMCC 1.8925</strain>
    </source>
</reference>
<protein>
    <submittedName>
        <fullName evidence="1">Putative transposase</fullName>
    </submittedName>
</protein>
<dbReference type="STRING" id="336292.SAMN05660710_00881"/>
<evidence type="ECO:0000313" key="1">
    <source>
        <dbReference type="EMBL" id="SCY16269.1"/>
    </source>
</evidence>